<gene>
    <name evidence="1" type="ORF">Pmani_035779</name>
</gene>
<evidence type="ECO:0000313" key="2">
    <source>
        <dbReference type="Proteomes" id="UP001292094"/>
    </source>
</evidence>
<reference evidence="1" key="1">
    <citation type="submission" date="2023-11" db="EMBL/GenBank/DDBJ databases">
        <title>Genome assemblies of two species of porcelain crab, Petrolisthes cinctipes and Petrolisthes manimaculis (Anomura: Porcellanidae).</title>
        <authorList>
            <person name="Angst P."/>
        </authorList>
    </citation>
    <scope>NUCLEOTIDE SEQUENCE</scope>
    <source>
        <strain evidence="1">PB745_02</strain>
        <tissue evidence="1">Gill</tissue>
    </source>
</reference>
<sequence length="69" mass="7296">MWVVTAGWRGDAGTAGGVVEMEVVTGTSGSLSFTTQVTLFTPQQQVAPPQRVIFSGEHNAVVSFILRST</sequence>
<dbReference type="EMBL" id="JAWZYT010005162">
    <property type="protein sequence ID" value="KAK4291393.1"/>
    <property type="molecule type" value="Genomic_DNA"/>
</dbReference>
<protein>
    <submittedName>
        <fullName evidence="1">Uncharacterized protein</fullName>
    </submittedName>
</protein>
<dbReference type="AlphaFoldDB" id="A0AAE1TMU8"/>
<keyword evidence="2" id="KW-1185">Reference proteome</keyword>
<organism evidence="1 2">
    <name type="scientific">Petrolisthes manimaculis</name>
    <dbReference type="NCBI Taxonomy" id="1843537"/>
    <lineage>
        <taxon>Eukaryota</taxon>
        <taxon>Metazoa</taxon>
        <taxon>Ecdysozoa</taxon>
        <taxon>Arthropoda</taxon>
        <taxon>Crustacea</taxon>
        <taxon>Multicrustacea</taxon>
        <taxon>Malacostraca</taxon>
        <taxon>Eumalacostraca</taxon>
        <taxon>Eucarida</taxon>
        <taxon>Decapoda</taxon>
        <taxon>Pleocyemata</taxon>
        <taxon>Anomura</taxon>
        <taxon>Galatheoidea</taxon>
        <taxon>Porcellanidae</taxon>
        <taxon>Petrolisthes</taxon>
    </lineage>
</organism>
<proteinExistence type="predicted"/>
<evidence type="ECO:0000313" key="1">
    <source>
        <dbReference type="EMBL" id="KAK4291393.1"/>
    </source>
</evidence>
<accession>A0AAE1TMU8</accession>
<name>A0AAE1TMU8_9EUCA</name>
<dbReference type="Proteomes" id="UP001292094">
    <property type="component" value="Unassembled WGS sequence"/>
</dbReference>
<comment type="caution">
    <text evidence="1">The sequence shown here is derived from an EMBL/GenBank/DDBJ whole genome shotgun (WGS) entry which is preliminary data.</text>
</comment>